<dbReference type="GO" id="GO:0005886">
    <property type="term" value="C:plasma membrane"/>
    <property type="evidence" value="ECO:0007669"/>
    <property type="project" value="TreeGrafter"/>
</dbReference>
<keyword evidence="4" id="KW-1133">Transmembrane helix</keyword>
<dbReference type="Pfam" id="PF02133">
    <property type="entry name" value="Transp_cyt_pur"/>
    <property type="match status" value="1"/>
</dbReference>
<dbReference type="Proteomes" id="UP000829401">
    <property type="component" value="Chromosome"/>
</dbReference>
<evidence type="ECO:0000313" key="6">
    <source>
        <dbReference type="EMBL" id="UNO48465.1"/>
    </source>
</evidence>
<evidence type="ECO:0000256" key="5">
    <source>
        <dbReference type="ARBA" id="ARBA00023136"/>
    </source>
</evidence>
<dbReference type="STRING" id="1356854.N007_08615"/>
<dbReference type="CDD" id="cd11484">
    <property type="entry name" value="SLC-NCS1sbd_CobB-like"/>
    <property type="match status" value="1"/>
</dbReference>
<name>T0BXU2_ALIAG</name>
<dbReference type="OrthoDB" id="9787279at2"/>
<dbReference type="AlphaFoldDB" id="T0BXU2"/>
<evidence type="ECO:0000256" key="1">
    <source>
        <dbReference type="ARBA" id="ARBA00004141"/>
    </source>
</evidence>
<dbReference type="PANTHER" id="PTHR30569">
    <property type="entry name" value="CYTOSINE TRANSPORTER CODB"/>
    <property type="match status" value="1"/>
</dbReference>
<dbReference type="InterPro" id="IPR030191">
    <property type="entry name" value="CodB"/>
</dbReference>
<keyword evidence="5" id="KW-0472">Membrane</keyword>
<proteinExistence type="inferred from homology"/>
<accession>A0A9E6ZEY5</accession>
<dbReference type="PANTHER" id="PTHR30569:SF0">
    <property type="entry name" value="CYTOSINE PERMEASE"/>
    <property type="match status" value="1"/>
</dbReference>
<organism evidence="6 7">
    <name type="scientific">Alicyclobacillus acidoterrestris (strain ATCC 49025 / DSM 3922 / CIP 106132 / NCIMB 13137 / GD3B)</name>
    <dbReference type="NCBI Taxonomy" id="1356854"/>
    <lineage>
        <taxon>Bacteria</taxon>
        <taxon>Bacillati</taxon>
        <taxon>Bacillota</taxon>
        <taxon>Bacilli</taxon>
        <taxon>Bacillales</taxon>
        <taxon>Alicyclobacillaceae</taxon>
        <taxon>Alicyclobacillus</taxon>
    </lineage>
</organism>
<comment type="subcellular location">
    <subcellularLocation>
        <location evidence="1">Membrane</location>
        <topology evidence="1">Multi-pass membrane protein</topology>
    </subcellularLocation>
</comment>
<evidence type="ECO:0000256" key="4">
    <source>
        <dbReference type="ARBA" id="ARBA00022989"/>
    </source>
</evidence>
<dbReference type="Gene3D" id="1.10.4160.10">
    <property type="entry name" value="Hydantoin permease"/>
    <property type="match status" value="1"/>
</dbReference>
<evidence type="ECO:0000256" key="2">
    <source>
        <dbReference type="ARBA" id="ARBA00008974"/>
    </source>
</evidence>
<dbReference type="GO" id="GO:0015209">
    <property type="term" value="F:cytosine transmembrane transporter activity"/>
    <property type="evidence" value="ECO:0007669"/>
    <property type="project" value="InterPro"/>
</dbReference>
<accession>T0BXU2</accession>
<dbReference type="InterPro" id="IPR001248">
    <property type="entry name" value="Pur-cyt_permease"/>
</dbReference>
<keyword evidence="7" id="KW-1185">Reference proteome</keyword>
<sequence length="447" mass="48225">MAKAEPLKEPVNEKLDDYSLSRVPDTDRRHWFGIATMRFGQMSALSQFLLGATLGFGMSFWQSFWALTLGAVILEIVSIFVGIAGMKEGLSTTMLIRWTGFGRFGSVLVSLVVAISLVGWFGVQNQVFADGLNQLLGGPIWAWSIVTGILVTLVVIYGFLSMGFTAYITVPLFMLIAFISIGRALGHYSLGHLVSMHAPGSVLTLGAGASMVAGGFITGAIISPDMTRYNRSVGDVIKQTVLGITLGEYLIGLIGVLLAHAMKSSNVITIVMSTSGVVGTVVLVTATLKINDWNLYSSSLGIVNLFDVVFKKRISRVGVTILFGALGTLLSVLGILNQFEGFLSLLGVAVPPVGGIMVVEYFCIRRYKDELLHSREQGVLPSSYESWNPITLICWIGAFLVGEFLKWGIPSINSLVVAAVAYFVLSKLVNRNRTVTFGSVDTKELAN</sequence>
<evidence type="ECO:0000256" key="3">
    <source>
        <dbReference type="ARBA" id="ARBA00022692"/>
    </source>
</evidence>
<keyword evidence="3" id="KW-0812">Transmembrane</keyword>
<dbReference type="EMBL" id="CP080467">
    <property type="protein sequence ID" value="UNO48465.1"/>
    <property type="molecule type" value="Genomic_DNA"/>
</dbReference>
<comment type="similarity">
    <text evidence="2">Belongs to the purine-cytosine permease (2.A.39) family.</text>
</comment>
<reference evidence="7" key="1">
    <citation type="journal article" date="2022" name="G3 (Bethesda)">
        <title>Unveiling the complete genome sequence of Alicyclobacillus acidoterrestris DSM 3922T, a taint-producing strain.</title>
        <authorList>
            <person name="Leonardo I.C."/>
            <person name="Barreto Crespo M.T."/>
            <person name="Gaspar F.B."/>
        </authorList>
    </citation>
    <scope>NUCLEOTIDE SEQUENCE [LARGE SCALE GENOMIC DNA]</scope>
    <source>
        <strain evidence="7">DSM 3922</strain>
    </source>
</reference>
<gene>
    <name evidence="6" type="ORF">K1I37_17650</name>
</gene>
<dbReference type="eggNOG" id="COG1457">
    <property type="taxonomic scope" value="Bacteria"/>
</dbReference>
<protein>
    <submittedName>
        <fullName evidence="6">Cytosine permease</fullName>
    </submittedName>
</protein>
<dbReference type="RefSeq" id="WP_021296785.1">
    <property type="nucleotide sequence ID" value="NZ_AURB01000135.1"/>
</dbReference>
<dbReference type="KEGG" id="aaco:K1I37_17650"/>
<evidence type="ECO:0000313" key="7">
    <source>
        <dbReference type="Proteomes" id="UP000829401"/>
    </source>
</evidence>